<reference evidence="3" key="2">
    <citation type="submission" date="2019-10" db="EMBL/GenBank/DDBJ databases">
        <title>A de novo genome assembly of a pear dwarfing rootstock.</title>
        <authorList>
            <person name="Wang F."/>
            <person name="Wang J."/>
            <person name="Li S."/>
            <person name="Zhang Y."/>
            <person name="Fang M."/>
            <person name="Ma L."/>
            <person name="Zhao Y."/>
            <person name="Jiang S."/>
        </authorList>
    </citation>
    <scope>NUCLEOTIDE SEQUENCE [LARGE SCALE GENOMIC DNA]</scope>
</reference>
<organism evidence="2 3">
    <name type="scientific">Pyrus ussuriensis x Pyrus communis</name>
    <dbReference type="NCBI Taxonomy" id="2448454"/>
    <lineage>
        <taxon>Eukaryota</taxon>
        <taxon>Viridiplantae</taxon>
        <taxon>Streptophyta</taxon>
        <taxon>Embryophyta</taxon>
        <taxon>Tracheophyta</taxon>
        <taxon>Spermatophyta</taxon>
        <taxon>Magnoliopsida</taxon>
        <taxon>eudicotyledons</taxon>
        <taxon>Gunneridae</taxon>
        <taxon>Pentapetalae</taxon>
        <taxon>rosids</taxon>
        <taxon>fabids</taxon>
        <taxon>Rosales</taxon>
        <taxon>Rosaceae</taxon>
        <taxon>Amygdaloideae</taxon>
        <taxon>Maleae</taxon>
        <taxon>Pyrus</taxon>
    </lineage>
</organism>
<reference evidence="2 3" key="1">
    <citation type="submission" date="2019-09" db="EMBL/GenBank/DDBJ databases">
        <authorList>
            <person name="Ou C."/>
        </authorList>
    </citation>
    <scope>NUCLEOTIDE SEQUENCE [LARGE SCALE GENOMIC DNA]</scope>
    <source>
        <strain evidence="2">S2</strain>
        <tissue evidence="2">Leaf</tissue>
    </source>
</reference>
<sequence length="107" mass="11244">MKNLGLAPNEGDNTLKRAKTPSTPQRMGSQKSSEEEEAVSGGALGAAGGGWREAGEWREGKERGGWKWEALGGAGTKRWGKGGAGTEGVGEGKGCHRPQAGERVRRR</sequence>
<comment type="caution">
    <text evidence="2">The sequence shown here is derived from an EMBL/GenBank/DDBJ whole genome shotgun (WGS) entry which is preliminary data.</text>
</comment>
<dbReference type="AlphaFoldDB" id="A0A5N5I787"/>
<feature type="compositionally biased region" description="Basic and acidic residues" evidence="1">
    <location>
        <begin position="53"/>
        <end position="66"/>
    </location>
</feature>
<dbReference type="EMBL" id="SMOL01000004">
    <property type="protein sequence ID" value="KAB2636055.1"/>
    <property type="molecule type" value="Genomic_DNA"/>
</dbReference>
<evidence type="ECO:0000313" key="3">
    <source>
        <dbReference type="Proteomes" id="UP000327157"/>
    </source>
</evidence>
<evidence type="ECO:0000256" key="1">
    <source>
        <dbReference type="SAM" id="MobiDB-lite"/>
    </source>
</evidence>
<keyword evidence="3" id="KW-1185">Reference proteome</keyword>
<feature type="region of interest" description="Disordered" evidence="1">
    <location>
        <begin position="1"/>
        <end position="107"/>
    </location>
</feature>
<protein>
    <submittedName>
        <fullName evidence="2">Uncharacterized protein</fullName>
    </submittedName>
</protein>
<feature type="compositionally biased region" description="Gly residues" evidence="1">
    <location>
        <begin position="81"/>
        <end position="92"/>
    </location>
</feature>
<accession>A0A5N5I787</accession>
<gene>
    <name evidence="2" type="ORF">D8674_026589</name>
</gene>
<feature type="compositionally biased region" description="Gly residues" evidence="1">
    <location>
        <begin position="42"/>
        <end position="52"/>
    </location>
</feature>
<name>A0A5N5I787_9ROSA</name>
<reference evidence="2 3" key="3">
    <citation type="submission" date="2019-11" db="EMBL/GenBank/DDBJ databases">
        <title>A de novo genome assembly of a pear dwarfing rootstock.</title>
        <authorList>
            <person name="Wang F."/>
            <person name="Wang J."/>
            <person name="Li S."/>
            <person name="Zhang Y."/>
            <person name="Fang M."/>
            <person name="Ma L."/>
            <person name="Zhao Y."/>
            <person name="Jiang S."/>
        </authorList>
    </citation>
    <scope>NUCLEOTIDE SEQUENCE [LARGE SCALE GENOMIC DNA]</scope>
    <source>
        <strain evidence="2">S2</strain>
        <tissue evidence="2">Leaf</tissue>
    </source>
</reference>
<evidence type="ECO:0000313" key="2">
    <source>
        <dbReference type="EMBL" id="KAB2636055.1"/>
    </source>
</evidence>
<feature type="compositionally biased region" description="Polar residues" evidence="1">
    <location>
        <begin position="20"/>
        <end position="30"/>
    </location>
</feature>
<proteinExistence type="predicted"/>
<dbReference type="Proteomes" id="UP000327157">
    <property type="component" value="Chromosome 5"/>
</dbReference>